<proteinExistence type="predicted"/>
<dbReference type="SUPFAM" id="SSF52172">
    <property type="entry name" value="CheY-like"/>
    <property type="match status" value="1"/>
</dbReference>
<organism evidence="3 4">
    <name type="scientific">Spirosoma rhododendri</name>
    <dbReference type="NCBI Taxonomy" id="2728024"/>
    <lineage>
        <taxon>Bacteria</taxon>
        <taxon>Pseudomonadati</taxon>
        <taxon>Bacteroidota</taxon>
        <taxon>Cytophagia</taxon>
        <taxon>Cytophagales</taxon>
        <taxon>Cytophagaceae</taxon>
        <taxon>Spirosoma</taxon>
    </lineage>
</organism>
<dbReference type="RefSeq" id="WP_169551542.1">
    <property type="nucleotide sequence ID" value="NZ_CP051677.1"/>
</dbReference>
<dbReference type="Proteomes" id="UP000501128">
    <property type="component" value="Chromosome"/>
</dbReference>
<dbReference type="EMBL" id="CP051677">
    <property type="protein sequence ID" value="QJD79578.1"/>
    <property type="molecule type" value="Genomic_DNA"/>
</dbReference>
<feature type="domain" description="Response regulatory" evidence="2">
    <location>
        <begin position="5"/>
        <end position="127"/>
    </location>
</feature>
<protein>
    <submittedName>
        <fullName evidence="3">Response regulator</fullName>
    </submittedName>
</protein>
<gene>
    <name evidence="3" type="ORF">HH216_15005</name>
</gene>
<name>A0A7L5DSM9_9BACT</name>
<dbReference type="InterPro" id="IPR011006">
    <property type="entry name" value="CheY-like_superfamily"/>
</dbReference>
<dbReference type="Pfam" id="PF00072">
    <property type="entry name" value="Response_reg"/>
    <property type="match status" value="1"/>
</dbReference>
<accession>A0A7L5DSM9</accession>
<dbReference type="KEGG" id="srho:HH216_15005"/>
<dbReference type="Gene3D" id="3.40.50.2300">
    <property type="match status" value="1"/>
</dbReference>
<keyword evidence="4" id="KW-1185">Reference proteome</keyword>
<dbReference type="AlphaFoldDB" id="A0A7L5DSM9"/>
<dbReference type="GO" id="GO:0000160">
    <property type="term" value="P:phosphorelay signal transduction system"/>
    <property type="evidence" value="ECO:0007669"/>
    <property type="project" value="InterPro"/>
</dbReference>
<sequence>MSIHPIIFVDNDEDEDMLIGGMLRDLAPTHPLLRFSTAAAALAHLKVGNSQPFLILCEINLPGMNGLELRKALLADEKLRKKAIPFIFLTNPISPVTVEEVYELQVQGLLEKKLTLTEQRHDLQLIIAYWSHCRRPNT</sequence>
<dbReference type="PROSITE" id="PS50110">
    <property type="entry name" value="RESPONSE_REGULATORY"/>
    <property type="match status" value="1"/>
</dbReference>
<evidence type="ECO:0000313" key="4">
    <source>
        <dbReference type="Proteomes" id="UP000501128"/>
    </source>
</evidence>
<reference evidence="3 4" key="1">
    <citation type="submission" date="2020-04" db="EMBL/GenBank/DDBJ databases">
        <title>Genome sequencing of novel species.</title>
        <authorList>
            <person name="Heo J."/>
            <person name="Kim S.-J."/>
            <person name="Kim J.-S."/>
            <person name="Hong S.-B."/>
            <person name="Kwon S.-W."/>
        </authorList>
    </citation>
    <scope>NUCLEOTIDE SEQUENCE [LARGE SCALE GENOMIC DNA]</scope>
    <source>
        <strain evidence="3 4">CJU-R4</strain>
    </source>
</reference>
<evidence type="ECO:0000313" key="3">
    <source>
        <dbReference type="EMBL" id="QJD79578.1"/>
    </source>
</evidence>
<evidence type="ECO:0000259" key="2">
    <source>
        <dbReference type="PROSITE" id="PS50110"/>
    </source>
</evidence>
<dbReference type="InterPro" id="IPR001789">
    <property type="entry name" value="Sig_transdc_resp-reg_receiver"/>
</dbReference>
<comment type="caution">
    <text evidence="1">Lacks conserved residue(s) required for the propagation of feature annotation.</text>
</comment>
<evidence type="ECO:0000256" key="1">
    <source>
        <dbReference type="PROSITE-ProRule" id="PRU00169"/>
    </source>
</evidence>